<dbReference type="HOGENOM" id="CLU_054856_2_1_9"/>
<comment type="catalytic activity">
    <reaction evidence="1">
        <text>D-ribulose 5-phosphate = D-xylulose 5-phosphate</text>
        <dbReference type="Rhea" id="RHEA:13677"/>
        <dbReference type="ChEBI" id="CHEBI:57737"/>
        <dbReference type="ChEBI" id="CHEBI:58121"/>
        <dbReference type="EC" id="5.1.3.1"/>
    </reaction>
</comment>
<keyword evidence="8" id="KW-0479">Metal-binding</keyword>
<accession>A5Z749</accession>
<dbReference type="GO" id="GO:0005737">
    <property type="term" value="C:cytoplasm"/>
    <property type="evidence" value="ECO:0007669"/>
    <property type="project" value="UniProtKB-ARBA"/>
</dbReference>
<comment type="similarity">
    <text evidence="6">Belongs to the ribulose-phosphate 3-epimerase family.</text>
</comment>
<proteinExistence type="inferred from homology"/>
<dbReference type="GO" id="GO:0005975">
    <property type="term" value="P:carbohydrate metabolic process"/>
    <property type="evidence" value="ECO:0007669"/>
    <property type="project" value="InterPro"/>
</dbReference>
<dbReference type="STRING" id="411463.EUBVEN_01532"/>
<reference evidence="11 12" key="1">
    <citation type="submission" date="2007-03" db="EMBL/GenBank/DDBJ databases">
        <authorList>
            <person name="Fulton L."/>
            <person name="Clifton S."/>
            <person name="Fulton B."/>
            <person name="Xu J."/>
            <person name="Minx P."/>
            <person name="Pepin K.H."/>
            <person name="Johnson M."/>
            <person name="Thiruvilangam P."/>
            <person name="Bhonagiri V."/>
            <person name="Nash W.E."/>
            <person name="Mardis E.R."/>
            <person name="Wilson R.K."/>
        </authorList>
    </citation>
    <scope>NUCLEOTIDE SEQUENCE [LARGE SCALE GENOMIC DNA]</scope>
    <source>
        <strain evidence="11 12">ATCC 27560</strain>
    </source>
</reference>
<evidence type="ECO:0000313" key="12">
    <source>
        <dbReference type="Proteomes" id="UP000006000"/>
    </source>
</evidence>
<dbReference type="SUPFAM" id="SSF51366">
    <property type="entry name" value="Ribulose-phoshate binding barrel"/>
    <property type="match status" value="1"/>
</dbReference>
<comment type="cofactor">
    <cofactor evidence="5">
        <name>Fe(2+)</name>
        <dbReference type="ChEBI" id="CHEBI:29033"/>
    </cofactor>
</comment>
<dbReference type="Pfam" id="PF00834">
    <property type="entry name" value="Ribul_P_3_epim"/>
    <property type="match status" value="1"/>
</dbReference>
<organism evidence="11 12">
    <name type="scientific">Eubacterium ventriosum ATCC 27560</name>
    <dbReference type="NCBI Taxonomy" id="411463"/>
    <lineage>
        <taxon>Bacteria</taxon>
        <taxon>Bacillati</taxon>
        <taxon>Bacillota</taxon>
        <taxon>Clostridia</taxon>
        <taxon>Eubacteriales</taxon>
        <taxon>Eubacteriaceae</taxon>
        <taxon>Eubacterium</taxon>
    </lineage>
</organism>
<dbReference type="InterPro" id="IPR011060">
    <property type="entry name" value="RibuloseP-bd_barrel"/>
</dbReference>
<evidence type="ECO:0000256" key="5">
    <source>
        <dbReference type="ARBA" id="ARBA00001954"/>
    </source>
</evidence>
<evidence type="ECO:0000256" key="2">
    <source>
        <dbReference type="ARBA" id="ARBA00001936"/>
    </source>
</evidence>
<dbReference type="GO" id="GO:0004750">
    <property type="term" value="F:D-ribulose-phosphate 3-epimerase activity"/>
    <property type="evidence" value="ECO:0007669"/>
    <property type="project" value="UniProtKB-UniRule"/>
</dbReference>
<comment type="cofactor">
    <cofactor evidence="2">
        <name>Mn(2+)</name>
        <dbReference type="ChEBI" id="CHEBI:29035"/>
    </cofactor>
</comment>
<dbReference type="EMBL" id="AAVL02000034">
    <property type="protein sequence ID" value="EDM51205.1"/>
    <property type="molecule type" value="Genomic_DNA"/>
</dbReference>
<dbReference type="CDD" id="cd00429">
    <property type="entry name" value="RPE"/>
    <property type="match status" value="1"/>
</dbReference>
<evidence type="ECO:0000256" key="8">
    <source>
        <dbReference type="ARBA" id="ARBA00022723"/>
    </source>
</evidence>
<dbReference type="GO" id="GO:0046872">
    <property type="term" value="F:metal ion binding"/>
    <property type="evidence" value="ECO:0007669"/>
    <property type="project" value="UniProtKB-KW"/>
</dbReference>
<evidence type="ECO:0000313" key="11">
    <source>
        <dbReference type="EMBL" id="EDM51205.1"/>
    </source>
</evidence>
<evidence type="ECO:0000256" key="9">
    <source>
        <dbReference type="ARBA" id="ARBA00023235"/>
    </source>
</evidence>
<dbReference type="FunFam" id="3.20.20.70:FF:000004">
    <property type="entry name" value="Ribulose-phosphate 3-epimerase"/>
    <property type="match status" value="1"/>
</dbReference>
<evidence type="ECO:0000256" key="10">
    <source>
        <dbReference type="NCBIfam" id="TIGR01163"/>
    </source>
</evidence>
<dbReference type="AlphaFoldDB" id="A5Z749"/>
<comment type="cofactor">
    <cofactor evidence="4">
        <name>Zn(2+)</name>
        <dbReference type="ChEBI" id="CHEBI:29105"/>
    </cofactor>
</comment>
<evidence type="ECO:0000256" key="1">
    <source>
        <dbReference type="ARBA" id="ARBA00001782"/>
    </source>
</evidence>
<dbReference type="NCBIfam" id="NF004076">
    <property type="entry name" value="PRK05581.1-4"/>
    <property type="match status" value="1"/>
</dbReference>
<dbReference type="GO" id="GO:0006098">
    <property type="term" value="P:pentose-phosphate shunt"/>
    <property type="evidence" value="ECO:0007669"/>
    <property type="project" value="UniProtKB-UniRule"/>
</dbReference>
<name>A5Z749_9FIRM</name>
<dbReference type="Gene3D" id="3.20.20.70">
    <property type="entry name" value="Aldolase class I"/>
    <property type="match status" value="1"/>
</dbReference>
<dbReference type="PANTHER" id="PTHR11749">
    <property type="entry name" value="RIBULOSE-5-PHOSPHATE-3-EPIMERASE"/>
    <property type="match status" value="1"/>
</dbReference>
<gene>
    <name evidence="11" type="primary">rpe</name>
    <name evidence="11" type="ORF">EUBVEN_01532</name>
</gene>
<evidence type="ECO:0000256" key="7">
    <source>
        <dbReference type="ARBA" id="ARBA00013188"/>
    </source>
</evidence>
<dbReference type="eggNOG" id="COG0036">
    <property type="taxonomic scope" value="Bacteria"/>
</dbReference>
<evidence type="ECO:0000256" key="4">
    <source>
        <dbReference type="ARBA" id="ARBA00001947"/>
    </source>
</evidence>
<comment type="cofactor">
    <cofactor evidence="3">
        <name>Co(2+)</name>
        <dbReference type="ChEBI" id="CHEBI:48828"/>
    </cofactor>
</comment>
<protein>
    <recommendedName>
        <fullName evidence="7 10">Ribulose-phosphate 3-epimerase</fullName>
        <ecNumber evidence="7 10">5.1.3.1</ecNumber>
    </recommendedName>
</protein>
<reference evidence="11 12" key="2">
    <citation type="submission" date="2007-04" db="EMBL/GenBank/DDBJ databases">
        <title>Draft genome sequence of Eubacterium ventriosum (ATCC 27560).</title>
        <authorList>
            <person name="Sudarsanam P."/>
            <person name="Ley R."/>
            <person name="Guruge J."/>
            <person name="Turnbaugh P.J."/>
            <person name="Mahowald M."/>
            <person name="Liep D."/>
            <person name="Gordon J."/>
        </authorList>
    </citation>
    <scope>NUCLEOTIDE SEQUENCE [LARGE SCALE GENOMIC DNA]</scope>
    <source>
        <strain evidence="11 12">ATCC 27560</strain>
    </source>
</reference>
<dbReference type="InterPro" id="IPR026019">
    <property type="entry name" value="Ribul_P_3_epim"/>
</dbReference>
<comment type="caution">
    <text evidence="11">The sequence shown here is derived from an EMBL/GenBank/DDBJ whole genome shotgun (WGS) entry which is preliminary data.</text>
</comment>
<dbReference type="NCBIfam" id="TIGR01163">
    <property type="entry name" value="rpe"/>
    <property type="match status" value="1"/>
</dbReference>
<evidence type="ECO:0000256" key="3">
    <source>
        <dbReference type="ARBA" id="ARBA00001941"/>
    </source>
</evidence>
<dbReference type="InterPro" id="IPR013785">
    <property type="entry name" value="Aldolase_TIM"/>
</dbReference>
<keyword evidence="9 11" id="KW-0413">Isomerase</keyword>
<sequence length="224" mass="24979">MKEERKNIMEKLLCPSMMCANYRNLEKEVNDLIEAGVDIFHIDIMDGQFVPNFGMGLQDVEYICKASTIPVDAHLMIENPGNYVEKFAKLGIDIIYIHPESDVHPTRTLQSIIDLGVKPGIAINPGTAVETIKPLLPFVDYVMVMSVNPGFSGQKYISSVDEKIAQLVELKEKYGYEVMLDGACSPERVETLSKVGVKGFILGTSALFGKEKSYKEIVKELRSL</sequence>
<evidence type="ECO:0000256" key="6">
    <source>
        <dbReference type="ARBA" id="ARBA00009541"/>
    </source>
</evidence>
<dbReference type="InterPro" id="IPR000056">
    <property type="entry name" value="Ribul_P_3_epim-like"/>
</dbReference>
<dbReference type="Proteomes" id="UP000006000">
    <property type="component" value="Unassembled WGS sequence"/>
</dbReference>
<dbReference type="EC" id="5.1.3.1" evidence="7 10"/>